<dbReference type="AlphaFoldDB" id="A0A7J3SLT7"/>
<comment type="function">
    <text evidence="4 5">Molecular chaperone capable of stabilizing a range of proteins. Seems to fulfill an ATP-independent, HSP70-like function in archaeal de novo protein folding.</text>
</comment>
<evidence type="ECO:0000256" key="4">
    <source>
        <dbReference type="ARBA" id="ARBA00025077"/>
    </source>
</evidence>
<evidence type="ECO:0000256" key="7">
    <source>
        <dbReference type="SAM" id="Coils"/>
    </source>
</evidence>
<name>A0A7J3SLT7_9CREN</name>
<proteinExistence type="inferred from homology"/>
<feature type="coiled-coil region" evidence="7">
    <location>
        <begin position="12"/>
        <end position="46"/>
    </location>
</feature>
<dbReference type="GO" id="GO:0051082">
    <property type="term" value="F:unfolded protein binding"/>
    <property type="evidence" value="ECO:0007669"/>
    <property type="project" value="UniProtKB-UniRule"/>
</dbReference>
<accession>A0A7J3SLT7</accession>
<dbReference type="Gene3D" id="1.10.287.370">
    <property type="match status" value="1"/>
</dbReference>
<dbReference type="GO" id="GO:0005737">
    <property type="term" value="C:cytoplasm"/>
    <property type="evidence" value="ECO:0007669"/>
    <property type="project" value="UniProtKB-SubCell"/>
</dbReference>
<dbReference type="NCBIfam" id="TIGR00293">
    <property type="entry name" value="prefoldin subunit alpha"/>
    <property type="match status" value="1"/>
</dbReference>
<dbReference type="GO" id="GO:0016272">
    <property type="term" value="C:prefoldin complex"/>
    <property type="evidence" value="ECO:0007669"/>
    <property type="project" value="UniProtKB-UniRule"/>
</dbReference>
<evidence type="ECO:0000256" key="2">
    <source>
        <dbReference type="ARBA" id="ARBA00011716"/>
    </source>
</evidence>
<protein>
    <recommendedName>
        <fullName evidence="5 6">Prefoldin subunit alpha</fullName>
    </recommendedName>
    <alternativeName>
        <fullName evidence="5">GimC subunit alpha</fullName>
    </alternativeName>
</protein>
<reference evidence="8" key="1">
    <citation type="journal article" date="2020" name="mSystems">
        <title>Genome- and Community-Level Interaction Insights into Carbon Utilization and Element Cycling Functions of Hydrothermarchaeota in Hydrothermal Sediment.</title>
        <authorList>
            <person name="Zhou Z."/>
            <person name="Liu Y."/>
            <person name="Xu W."/>
            <person name="Pan J."/>
            <person name="Luo Z.H."/>
            <person name="Li M."/>
        </authorList>
    </citation>
    <scope>NUCLEOTIDE SEQUENCE [LARGE SCALE GENOMIC DNA]</scope>
    <source>
        <strain evidence="8">SpSt-885</strain>
    </source>
</reference>
<dbReference type="Pfam" id="PF02996">
    <property type="entry name" value="Prefoldin"/>
    <property type="match status" value="1"/>
</dbReference>
<comment type="subunit">
    <text evidence="2 5">Heterohexamer of two alpha and four beta subunits.</text>
</comment>
<dbReference type="InterPro" id="IPR004127">
    <property type="entry name" value="Prefoldin_subunit_alpha"/>
</dbReference>
<keyword evidence="3 5" id="KW-0143">Chaperone</keyword>
<dbReference type="GO" id="GO:0006457">
    <property type="term" value="P:protein folding"/>
    <property type="evidence" value="ECO:0007669"/>
    <property type="project" value="UniProtKB-UniRule"/>
</dbReference>
<dbReference type="InterPro" id="IPR011599">
    <property type="entry name" value="PFD_alpha_archaea"/>
</dbReference>
<comment type="similarity">
    <text evidence="1">Belongs to the prefoldin subunit alpha family.</text>
</comment>
<dbReference type="EMBL" id="DTLS01000135">
    <property type="protein sequence ID" value="HGZ60487.1"/>
    <property type="molecule type" value="Genomic_DNA"/>
</dbReference>
<evidence type="ECO:0000256" key="6">
    <source>
        <dbReference type="NCBIfam" id="TIGR00293"/>
    </source>
</evidence>
<dbReference type="SUPFAM" id="SSF46579">
    <property type="entry name" value="Prefoldin"/>
    <property type="match status" value="1"/>
</dbReference>
<evidence type="ECO:0000256" key="3">
    <source>
        <dbReference type="ARBA" id="ARBA00023186"/>
    </source>
</evidence>
<evidence type="ECO:0000256" key="1">
    <source>
        <dbReference type="ARBA" id="ARBA00010048"/>
    </source>
</evidence>
<gene>
    <name evidence="5 8" type="primary">pfdA</name>
    <name evidence="8" type="ORF">ENW83_04700</name>
</gene>
<comment type="caution">
    <text evidence="8">The sequence shown here is derived from an EMBL/GenBank/DDBJ whole genome shotgun (WGS) entry which is preliminary data.</text>
</comment>
<sequence>MERLSEKIQIDAASLLQTIDRLEKYIESLKEIIGQLSERLMEVRAAIDGIKRVQEGGFGELMVSIDKHGNSLIRIKGEVEGKAIVHLGLGVYAENGFADAIKILEGREELIRSEIDRVSRELEQRTKEYERLQGLVYSLAAQK</sequence>
<evidence type="ECO:0000313" key="8">
    <source>
        <dbReference type="EMBL" id="HGZ60487.1"/>
    </source>
</evidence>
<keyword evidence="5" id="KW-0963">Cytoplasm</keyword>
<keyword evidence="7" id="KW-0175">Coiled coil</keyword>
<dbReference type="InterPro" id="IPR009053">
    <property type="entry name" value="Prefoldin"/>
</dbReference>
<comment type="subcellular location">
    <subcellularLocation>
        <location evidence="5">Cytoplasm</location>
    </subcellularLocation>
</comment>
<evidence type="ECO:0000256" key="5">
    <source>
        <dbReference type="HAMAP-Rule" id="MF_00308"/>
    </source>
</evidence>
<organism evidence="8">
    <name type="scientific">Fervidicoccus fontis</name>
    <dbReference type="NCBI Taxonomy" id="683846"/>
    <lineage>
        <taxon>Archaea</taxon>
        <taxon>Thermoproteota</taxon>
        <taxon>Thermoprotei</taxon>
        <taxon>Fervidicoccales</taxon>
        <taxon>Fervidicoccaceae</taxon>
        <taxon>Fervidicoccus</taxon>
    </lineage>
</organism>
<comment type="similarity">
    <text evidence="5">Belongs to the prefoldin alpha subunit family.</text>
</comment>
<dbReference type="HAMAP" id="MF_00308">
    <property type="entry name" value="PfdA"/>
    <property type="match status" value="1"/>
</dbReference>